<reference evidence="1 2" key="1">
    <citation type="submission" date="2024-05" db="EMBL/GenBank/DDBJ databases">
        <authorList>
            <consortium name="Candidatus Magnetaquicoccaceae bacterium FCR-1 genome sequencing consortium"/>
            <person name="Shimoshige H."/>
            <person name="Shimamura S."/>
            <person name="Taoka A."/>
            <person name="Kobayashi H."/>
            <person name="Maekawa T."/>
        </authorList>
    </citation>
    <scope>NUCLEOTIDE SEQUENCE [LARGE SCALE GENOMIC DNA]</scope>
    <source>
        <strain evidence="1 2">FCR-1</strain>
    </source>
</reference>
<organism evidence="1 2">
    <name type="scientific">Candidatus Magnetaquiglobus chichijimensis</name>
    <dbReference type="NCBI Taxonomy" id="3141448"/>
    <lineage>
        <taxon>Bacteria</taxon>
        <taxon>Pseudomonadati</taxon>
        <taxon>Pseudomonadota</taxon>
        <taxon>Magnetococcia</taxon>
        <taxon>Magnetococcales</taxon>
        <taxon>Candidatus Magnetaquicoccaceae</taxon>
        <taxon>Candidatus Magnetaquiglobus</taxon>
    </lineage>
</organism>
<dbReference type="Proteomes" id="UP001628193">
    <property type="component" value="Unassembled WGS sequence"/>
</dbReference>
<sequence length="173" mass="19144">MEGFPRILVVLDPNADPDRLIRTAVQIGNRHARAQLFFVSHLDPARAPRRSQTDEGDGAASEEAACTALRSKLDALGCDCPSTRIATAHSPHEVLPLAWAWRATLILSDPASAREVRQGWFPWLHAPIPLPCPLLVVQSETTPPLLPWRGWLHRLRQMWPSRDVAPLGPSTGH</sequence>
<comment type="caution">
    <text evidence="1">The sequence shown here is derived from an EMBL/GenBank/DDBJ whole genome shotgun (WGS) entry which is preliminary data.</text>
</comment>
<name>A0ABQ0CCM7_9PROT</name>
<keyword evidence="2" id="KW-1185">Reference proteome</keyword>
<evidence type="ECO:0008006" key="3">
    <source>
        <dbReference type="Google" id="ProtNLM"/>
    </source>
</evidence>
<reference evidence="1 2" key="2">
    <citation type="submission" date="2024-09" db="EMBL/GenBank/DDBJ databases">
        <title>Draft genome sequence of Candidatus Magnetaquicoccaceae bacterium FCR-1.</title>
        <authorList>
            <person name="Shimoshige H."/>
            <person name="Shimamura S."/>
            <person name="Taoka A."/>
            <person name="Kobayashi H."/>
            <person name="Maekawa T."/>
        </authorList>
    </citation>
    <scope>NUCLEOTIDE SEQUENCE [LARGE SCALE GENOMIC DNA]</scope>
    <source>
        <strain evidence="1 2">FCR-1</strain>
    </source>
</reference>
<protein>
    <recommendedName>
        <fullName evidence="3">UspA domain-containing protein</fullName>
    </recommendedName>
</protein>
<proteinExistence type="predicted"/>
<dbReference type="EMBL" id="BAAFGK010000005">
    <property type="protein sequence ID" value="GAB0058649.1"/>
    <property type="molecule type" value="Genomic_DNA"/>
</dbReference>
<dbReference type="RefSeq" id="WP_420906370.1">
    <property type="nucleotide sequence ID" value="NZ_BAAFGK010000005.1"/>
</dbReference>
<accession>A0ABQ0CCM7</accession>
<evidence type="ECO:0000313" key="2">
    <source>
        <dbReference type="Proteomes" id="UP001628193"/>
    </source>
</evidence>
<gene>
    <name evidence="1" type="ORF">SIID45300_03002</name>
</gene>
<evidence type="ECO:0000313" key="1">
    <source>
        <dbReference type="EMBL" id="GAB0058649.1"/>
    </source>
</evidence>